<evidence type="ECO:0000313" key="1">
    <source>
        <dbReference type="EMBL" id="KAL0562718.1"/>
    </source>
</evidence>
<sequence length="249" mass="27931">IVRLPELRSLILDESDVLPKIIAPRLETLEVLAHREVLHEVAQAVERSSCKLKSITISEIQLLDVTVERFLTAVGGDVTQLALSGLLTDHLFDVIARPSHYFLPTLESLTIKRSFEQPQGSHTYREVFANGRELAHNFSPPLEPLLAAVRARTDPDGDPVIHRLRHIEVEIPEDSFDKLEASLSAVQGLTTLITPDHTDWINERAFGAYLQHLSSQYREDHNISYNENVACVADLFTIVKGYIDGVDQP</sequence>
<dbReference type="EMBL" id="JBAHYK010004675">
    <property type="protein sequence ID" value="KAL0562718.1"/>
    <property type="molecule type" value="Genomic_DNA"/>
</dbReference>
<name>A0ABR3EIN1_9AGAR</name>
<gene>
    <name evidence="1" type="ORF">V5O48_019363</name>
</gene>
<keyword evidence="2" id="KW-1185">Reference proteome</keyword>
<protein>
    <submittedName>
        <fullName evidence="1">Uncharacterized protein</fullName>
    </submittedName>
</protein>
<proteinExistence type="predicted"/>
<organism evidence="1 2">
    <name type="scientific">Marasmius crinis-equi</name>
    <dbReference type="NCBI Taxonomy" id="585013"/>
    <lineage>
        <taxon>Eukaryota</taxon>
        <taxon>Fungi</taxon>
        <taxon>Dikarya</taxon>
        <taxon>Basidiomycota</taxon>
        <taxon>Agaricomycotina</taxon>
        <taxon>Agaricomycetes</taxon>
        <taxon>Agaricomycetidae</taxon>
        <taxon>Agaricales</taxon>
        <taxon>Marasmiineae</taxon>
        <taxon>Marasmiaceae</taxon>
        <taxon>Marasmius</taxon>
    </lineage>
</organism>
<feature type="non-terminal residue" evidence="1">
    <location>
        <position position="249"/>
    </location>
</feature>
<dbReference type="Proteomes" id="UP001465976">
    <property type="component" value="Unassembled WGS sequence"/>
</dbReference>
<evidence type="ECO:0000313" key="2">
    <source>
        <dbReference type="Proteomes" id="UP001465976"/>
    </source>
</evidence>
<accession>A0ABR3EIN1</accession>
<reference evidence="1 2" key="1">
    <citation type="submission" date="2024-02" db="EMBL/GenBank/DDBJ databases">
        <title>A draft genome for the cacao thread blight pathogen Marasmius crinis-equi.</title>
        <authorList>
            <person name="Cohen S.P."/>
            <person name="Baruah I.K."/>
            <person name="Amoako-Attah I."/>
            <person name="Bukari Y."/>
            <person name="Meinhardt L.W."/>
            <person name="Bailey B.A."/>
        </authorList>
    </citation>
    <scope>NUCLEOTIDE SEQUENCE [LARGE SCALE GENOMIC DNA]</scope>
    <source>
        <strain evidence="1 2">GH-76</strain>
    </source>
</reference>
<feature type="non-terminal residue" evidence="1">
    <location>
        <position position="1"/>
    </location>
</feature>
<comment type="caution">
    <text evidence="1">The sequence shown here is derived from an EMBL/GenBank/DDBJ whole genome shotgun (WGS) entry which is preliminary data.</text>
</comment>